<gene>
    <name evidence="2" type="ORF">E4U42_002317</name>
</gene>
<reference evidence="2" key="1">
    <citation type="journal article" date="2020" name="bioRxiv">
        <title>Whole genome comparisons of ergot fungi reveals the divergence and evolution of species within the genus Claviceps are the result of varying mechanisms driving genome evolution and host range expansion.</title>
        <authorList>
            <person name="Wyka S.A."/>
            <person name="Mondo S.J."/>
            <person name="Liu M."/>
            <person name="Dettman J."/>
            <person name="Nalam V."/>
            <person name="Broders K.D."/>
        </authorList>
    </citation>
    <scope>NUCLEOTIDE SEQUENCE</scope>
    <source>
        <strain evidence="2">CCC 489</strain>
    </source>
</reference>
<accession>A0A8K0J9M7</accession>
<dbReference type="Proteomes" id="UP000811619">
    <property type="component" value="Unassembled WGS sequence"/>
</dbReference>
<dbReference type="AlphaFoldDB" id="A0A8K0J9M7"/>
<evidence type="ECO:0000256" key="1">
    <source>
        <dbReference type="SAM" id="SignalP"/>
    </source>
</evidence>
<name>A0A8K0J9M7_9HYPO</name>
<feature type="signal peptide" evidence="1">
    <location>
        <begin position="1"/>
        <end position="21"/>
    </location>
</feature>
<keyword evidence="1" id="KW-0732">Signal</keyword>
<sequence>MQLSASAALAVVAICTGQALSQCHIMGSNEGNYAVRDSDCKQVGGTQDTLCWSNMAKVSHTPDSVVVESHRLPIWVSIYCTTNTTLGVDVACTPASRHTYPLDCPHNGPISVDTLNKL</sequence>
<evidence type="ECO:0000313" key="3">
    <source>
        <dbReference type="Proteomes" id="UP000811619"/>
    </source>
</evidence>
<organism evidence="2 3">
    <name type="scientific">Claviceps africana</name>
    <dbReference type="NCBI Taxonomy" id="83212"/>
    <lineage>
        <taxon>Eukaryota</taxon>
        <taxon>Fungi</taxon>
        <taxon>Dikarya</taxon>
        <taxon>Ascomycota</taxon>
        <taxon>Pezizomycotina</taxon>
        <taxon>Sordariomycetes</taxon>
        <taxon>Hypocreomycetidae</taxon>
        <taxon>Hypocreales</taxon>
        <taxon>Clavicipitaceae</taxon>
        <taxon>Claviceps</taxon>
    </lineage>
</organism>
<feature type="chain" id="PRO_5035435716" evidence="1">
    <location>
        <begin position="22"/>
        <end position="118"/>
    </location>
</feature>
<protein>
    <submittedName>
        <fullName evidence="2">Uncharacterized protein</fullName>
    </submittedName>
</protein>
<evidence type="ECO:0000313" key="2">
    <source>
        <dbReference type="EMBL" id="KAG5927374.1"/>
    </source>
</evidence>
<dbReference type="OrthoDB" id="10394525at2759"/>
<proteinExistence type="predicted"/>
<keyword evidence="3" id="KW-1185">Reference proteome</keyword>
<comment type="caution">
    <text evidence="2">The sequence shown here is derived from an EMBL/GenBank/DDBJ whole genome shotgun (WGS) entry which is preliminary data.</text>
</comment>
<dbReference type="EMBL" id="SRPY01000186">
    <property type="protein sequence ID" value="KAG5927374.1"/>
    <property type="molecule type" value="Genomic_DNA"/>
</dbReference>